<dbReference type="Pfam" id="PF24308">
    <property type="entry name" value="DUF7487"/>
    <property type="match status" value="1"/>
</dbReference>
<protein>
    <submittedName>
        <fullName evidence="2">Zinc-ribbon-containing protein</fullName>
    </submittedName>
</protein>
<dbReference type="InterPro" id="IPR055910">
    <property type="entry name" value="DUF7487"/>
</dbReference>
<sequence length="288" mass="34288">MLLIPKKRLIKFKKKCFERYGVKFPLQNKFIQAKISQTFLNKIDAERPMSNQVYWKNKLLDKYGVDHYSKTDQFKVDYVKTCLDKYGVDHYSKTDQFKVDYAKTCLDRYGVDHYSKTDQFKVDYAKTCLDRYGVDNPMKCTNIFKKVISSSFSRKPFIFPSGRVDYVMGYEPTVLHKLLEKYDEDDIITDVCYIPTFEYKRVSSDSRPLKNEFVMSVYYPDILLPDKIIEVKSEYHYNRDKRNVCRKMKAVAKSGYFGELWVYKSPKILSFKKTYKKVDGKVVIEKWI</sequence>
<dbReference type="EMBL" id="HF920636">
    <property type="protein sequence ID" value="CCV02272.1"/>
    <property type="molecule type" value="Genomic_DNA"/>
</dbReference>
<proteinExistence type="predicted"/>
<accession>W8W1R2</accession>
<evidence type="ECO:0000313" key="3">
    <source>
        <dbReference type="Proteomes" id="UP000136450"/>
    </source>
</evidence>
<dbReference type="GeneID" id="18501271"/>
<evidence type="ECO:0000259" key="1">
    <source>
        <dbReference type="Pfam" id="PF24308"/>
    </source>
</evidence>
<reference evidence="2 3" key="1">
    <citation type="submission" date="2013-03" db="EMBL/GenBank/DDBJ databases">
        <title>Genomic and evolutionary features of invertebrate iridoviruse.</title>
        <authorList>
            <person name="Piegu B."/>
            <person name="Guizard S."/>
            <person name="Bideshi D."/>
            <person name="Spears T."/>
            <person name="Federici B."/>
            <person name="Bigot Y."/>
        </authorList>
    </citation>
    <scope>NUCLEOTIDE SEQUENCE [LARGE SCALE GENOMIC DNA]</scope>
</reference>
<feature type="domain" description="DUF7487" evidence="1">
    <location>
        <begin position="92"/>
        <end position="256"/>
    </location>
</feature>
<dbReference type="OrthoDB" id="25398at10239"/>
<name>W8W1R2_9VIRU</name>
<dbReference type="Proteomes" id="UP000136450">
    <property type="component" value="Segment"/>
</dbReference>
<dbReference type="RefSeq" id="YP_009010371.1">
    <property type="nucleotide sequence ID" value="NC_023611.1"/>
</dbReference>
<dbReference type="KEGG" id="vg:18501271"/>
<evidence type="ECO:0000313" key="2">
    <source>
        <dbReference type="EMBL" id="CCV02272.1"/>
    </source>
</evidence>
<organism evidence="2 3">
    <name type="scientific">Invertebrate iridescent virus 30</name>
    <dbReference type="NCBI Taxonomy" id="345585"/>
    <lineage>
        <taxon>Viruses</taxon>
        <taxon>Varidnaviria</taxon>
        <taxon>Bamfordvirae</taxon>
        <taxon>Nucleocytoviricota</taxon>
        <taxon>Megaviricetes</taxon>
        <taxon>Pimascovirales</taxon>
        <taxon>Pimascovirales incertae sedis</taxon>
        <taxon>Iridoviridae</taxon>
        <taxon>Betairidovirinae</taxon>
        <taxon>Chloriridovirus</taxon>
        <taxon>Chloriridovirus simulium1</taxon>
        <taxon>Invertebrate iridescent virus 22</taxon>
    </lineage>
</organism>
<gene>
    <name evidence="2" type="primary">077L</name>
    <name evidence="2" type="ORF">IIV30_077L</name>
</gene>